<feature type="transmembrane region" description="Helical" evidence="1">
    <location>
        <begin position="316"/>
        <end position="337"/>
    </location>
</feature>
<sequence>MVQADERTEVRYLLNLLRSSGHRSNKALHMSLIGNLVYYVPRLKDPKLLAQLANALFDSTLWFQEDVDPSRLLDMAQGMFYWKLEISEPTLPIEEFYSIWNNIFCENQGWSVYKLAILSGACSTLDRYTQLQSQYYIVESPRWIDGLYQNWKYNIFLRSWSQFLSKSSDDSKKDVPRIEVLCLLYCPISRHHDVSRCHAQNVHFPLSFVIIALINLAIVYAIDHPPEDEFLSRNINQVARTLQILLPQCDNPKEISMVLDELCVACFNISYKESSSDMPNKDYSGVKYYSNTLLTFTLIFKGILDTKMKKPKTIFYQILTCMYYLNFIALNFGTIGFESYEYTHNASIAGITSSGDQLTVYSNLLSTFNNNIWHTLKYPNKINDAKLLFLLDFLKRSIEITSLDFGSRMSTSDFINNTILPLKMQYLNSQDETIRDSMHSVMLAVFLNNSSGYELMAWQRKSFLNYLSTAVEQYVIHNMLKPEQIIHIYQSMAFRMTILDKIKLEDEECTLVRETLNYTYLQVKNAKFKEQKITLLKCLIYMIPYINHAYILVWLNNIMQLFDQELGVTTPDDQQLLYNTLWEVIPLVKSTDAALIWWYSTIVPRIRHSKL</sequence>
<evidence type="ECO:0000256" key="1">
    <source>
        <dbReference type="SAM" id="Phobius"/>
    </source>
</evidence>
<reference evidence="2 3" key="1">
    <citation type="submission" date="2015-10" db="EMBL/GenBank/DDBJ databases">
        <title>Draft genomes sequences of Candida glabrata isolates 1A, 1B, 2A, 2B, 3A and 3B.</title>
        <authorList>
            <person name="Haavelsrud O.E."/>
            <person name="Gaustad P."/>
        </authorList>
    </citation>
    <scope>NUCLEOTIDE SEQUENCE [LARGE SCALE GENOMIC DNA]</scope>
    <source>
        <strain evidence="2">910700640</strain>
    </source>
</reference>
<comment type="caution">
    <text evidence="2">The sequence shown here is derived from an EMBL/GenBank/DDBJ whole genome shotgun (WGS) entry which is preliminary data.</text>
</comment>
<organism evidence="2 3">
    <name type="scientific">Candida glabrata</name>
    <name type="common">Yeast</name>
    <name type="synonym">Torulopsis glabrata</name>
    <dbReference type="NCBI Taxonomy" id="5478"/>
    <lineage>
        <taxon>Eukaryota</taxon>
        <taxon>Fungi</taxon>
        <taxon>Dikarya</taxon>
        <taxon>Ascomycota</taxon>
        <taxon>Saccharomycotina</taxon>
        <taxon>Saccharomycetes</taxon>
        <taxon>Saccharomycetales</taxon>
        <taxon>Saccharomycetaceae</taxon>
        <taxon>Nakaseomyces</taxon>
    </lineage>
</organism>
<proteinExistence type="predicted"/>
<dbReference type="VEuPathDB" id="FungiDB:GVI51_K01067"/>
<protein>
    <submittedName>
        <fullName evidence="2">Peroxisomal biogenesis factor 8</fullName>
    </submittedName>
</protein>
<dbReference type="EMBL" id="LLZZ01000172">
    <property type="protein sequence ID" value="KTA96583.1"/>
    <property type="molecule type" value="Genomic_DNA"/>
</dbReference>
<dbReference type="VEuPathDB" id="FungiDB:B1J91_K01221g"/>
<dbReference type="Proteomes" id="UP000054886">
    <property type="component" value="Unassembled WGS sequence"/>
</dbReference>
<evidence type="ECO:0000313" key="2">
    <source>
        <dbReference type="EMBL" id="KTA96583.1"/>
    </source>
</evidence>
<feature type="transmembrane region" description="Helical" evidence="1">
    <location>
        <begin position="202"/>
        <end position="222"/>
    </location>
</feature>
<dbReference type="PANTHER" id="PTHR39214:SF1">
    <property type="entry name" value="MICROBODY (PEROXISOME) BIOGENESIS PROTEIN PEROXIN 8 (EUROFUNG)"/>
    <property type="match status" value="1"/>
</dbReference>
<dbReference type="VEuPathDB" id="FungiDB:CAGL0K01221g"/>
<keyword evidence="1" id="KW-0812">Transmembrane</keyword>
<evidence type="ECO:0000313" key="3">
    <source>
        <dbReference type="Proteomes" id="UP000054886"/>
    </source>
</evidence>
<gene>
    <name evidence="2" type="ORF">AO440_003302</name>
</gene>
<dbReference type="InterPro" id="IPR055334">
    <property type="entry name" value="PEX8-like"/>
</dbReference>
<dbReference type="AlphaFoldDB" id="A0A0W0CB51"/>
<keyword evidence="1" id="KW-1133">Transmembrane helix</keyword>
<accession>A0A0W0CB51</accession>
<dbReference type="VEuPathDB" id="FungiDB:GWK60_K01067"/>
<dbReference type="PANTHER" id="PTHR39214">
    <property type="entry name" value="MICROBODY (PEROXISOME) BIOGENESIS PROTEIN PEROXIN 8 (EUROFUNG)"/>
    <property type="match status" value="1"/>
</dbReference>
<name>A0A0W0CB51_CANGB</name>
<keyword evidence="1" id="KW-0472">Membrane</keyword>